<dbReference type="EMBL" id="CAIX01000018">
    <property type="protein sequence ID" value="CCI41378.1"/>
    <property type="molecule type" value="Genomic_DNA"/>
</dbReference>
<accession>A0A024G3I9</accession>
<dbReference type="PANTHER" id="PTHR46126">
    <property type="entry name" value="DYNACTIN SUBUNIT 5"/>
    <property type="match status" value="1"/>
</dbReference>
<dbReference type="Proteomes" id="UP000053237">
    <property type="component" value="Unassembled WGS sequence"/>
</dbReference>
<keyword evidence="2" id="KW-0963">Cytoplasm</keyword>
<protein>
    <recommendedName>
        <fullName evidence="5">Dynactin subunit 5</fullName>
    </recommendedName>
</protein>
<keyword evidence="7" id="KW-1185">Reference proteome</keyword>
<comment type="subcellular location">
    <subcellularLocation>
        <location evidence="1">Cytoplasm</location>
        <location evidence="1">Cytoskeleton</location>
    </subcellularLocation>
</comment>
<dbReference type="OrthoDB" id="417208at2759"/>
<dbReference type="STRING" id="65357.A0A024G3I9"/>
<keyword evidence="3" id="KW-0206">Cytoskeleton</keyword>
<proteinExistence type="inferred from homology"/>
<dbReference type="Pfam" id="PF21711">
    <property type="entry name" value="DCTN5"/>
    <property type="match status" value="1"/>
</dbReference>
<dbReference type="InParanoid" id="A0A024G3I9"/>
<comment type="similarity">
    <text evidence="4">Belongs to the dynactin subunits 5/6 family. Dynactin subunit 5 subfamily.</text>
</comment>
<sequence>MNPYVEAPLIHLDSEKYILTSSGNKISRQCTLHCANNIHLRGKTIIDSGTIIRADLARVSLGRQCVILKNCIIKPSVHTNTMDEFTFIPIRLGDYIYIGSDTIIEAAAIGSYVYIGQNCVIGKRVIIRDCCRIEDNTVIPSDAVIPPFSRIQGIPGRYVGDMPECTQEVCTTRIGRFFENFGAPET</sequence>
<dbReference type="GO" id="GO:0005869">
    <property type="term" value="C:dynactin complex"/>
    <property type="evidence" value="ECO:0007669"/>
    <property type="project" value="TreeGrafter"/>
</dbReference>
<dbReference type="SUPFAM" id="SSF51161">
    <property type="entry name" value="Trimeric LpxA-like enzymes"/>
    <property type="match status" value="1"/>
</dbReference>
<gene>
    <name evidence="6" type="ORF">BN9_021620</name>
</gene>
<evidence type="ECO:0000256" key="4">
    <source>
        <dbReference type="ARBA" id="ARBA00034706"/>
    </source>
</evidence>
<dbReference type="InterPro" id="IPR011004">
    <property type="entry name" value="Trimer_LpxA-like_sf"/>
</dbReference>
<dbReference type="AlphaFoldDB" id="A0A024G3I9"/>
<dbReference type="FunCoup" id="A0A024G3I9">
    <property type="interactions" value="302"/>
</dbReference>
<evidence type="ECO:0000313" key="7">
    <source>
        <dbReference type="Proteomes" id="UP000053237"/>
    </source>
</evidence>
<dbReference type="InterPro" id="IPR047125">
    <property type="entry name" value="DCTN5"/>
</dbReference>
<evidence type="ECO:0000256" key="3">
    <source>
        <dbReference type="ARBA" id="ARBA00023212"/>
    </source>
</evidence>
<dbReference type="CDD" id="cd03359">
    <property type="entry name" value="LbH_Dynactin_5"/>
    <property type="match status" value="1"/>
</dbReference>
<dbReference type="Gene3D" id="2.160.10.10">
    <property type="entry name" value="Hexapeptide repeat proteins"/>
    <property type="match status" value="1"/>
</dbReference>
<evidence type="ECO:0000256" key="1">
    <source>
        <dbReference type="ARBA" id="ARBA00004245"/>
    </source>
</evidence>
<evidence type="ECO:0000256" key="2">
    <source>
        <dbReference type="ARBA" id="ARBA00022490"/>
    </source>
</evidence>
<name>A0A024G3I9_9STRA</name>
<dbReference type="PANTHER" id="PTHR46126:SF1">
    <property type="entry name" value="DYNACTIN SUBUNIT 5"/>
    <property type="match status" value="1"/>
</dbReference>
<evidence type="ECO:0000256" key="5">
    <source>
        <dbReference type="ARBA" id="ARBA00034865"/>
    </source>
</evidence>
<organism evidence="6 7">
    <name type="scientific">Albugo candida</name>
    <dbReference type="NCBI Taxonomy" id="65357"/>
    <lineage>
        <taxon>Eukaryota</taxon>
        <taxon>Sar</taxon>
        <taxon>Stramenopiles</taxon>
        <taxon>Oomycota</taxon>
        <taxon>Peronosporomycetes</taxon>
        <taxon>Albuginales</taxon>
        <taxon>Albuginaceae</taxon>
        <taxon>Albugo</taxon>
    </lineage>
</organism>
<evidence type="ECO:0000313" key="6">
    <source>
        <dbReference type="EMBL" id="CCI41378.1"/>
    </source>
</evidence>
<comment type="caution">
    <text evidence="6">The sequence shown here is derived from an EMBL/GenBank/DDBJ whole genome shotgun (WGS) entry which is preliminary data.</text>
</comment>
<reference evidence="6 7" key="1">
    <citation type="submission" date="2012-05" db="EMBL/GenBank/DDBJ databases">
        <title>Recombination and specialization in a pathogen metapopulation.</title>
        <authorList>
            <person name="Gardiner A."/>
            <person name="Kemen E."/>
            <person name="Schultz-Larsen T."/>
            <person name="MacLean D."/>
            <person name="Van Oosterhout C."/>
            <person name="Jones J.D.G."/>
        </authorList>
    </citation>
    <scope>NUCLEOTIDE SEQUENCE [LARGE SCALE GENOMIC DNA]</scope>
    <source>
        <strain evidence="6 7">Ac Nc2</strain>
    </source>
</reference>